<dbReference type="InterPro" id="IPR000421">
    <property type="entry name" value="FA58C"/>
</dbReference>
<dbReference type="RefSeq" id="WP_216941248.1">
    <property type="nucleotide sequence ID" value="NZ_CP077062.1"/>
</dbReference>
<evidence type="ECO:0000256" key="7">
    <source>
        <dbReference type="SAM" id="MobiDB-lite"/>
    </source>
</evidence>
<dbReference type="Pfam" id="PF02128">
    <property type="entry name" value="Peptidase_M36"/>
    <property type="match status" value="1"/>
</dbReference>
<dbReference type="GO" id="GO:0006508">
    <property type="term" value="P:proteolysis"/>
    <property type="evidence" value="ECO:0007669"/>
    <property type="project" value="UniProtKB-KW"/>
</dbReference>
<comment type="cofactor">
    <cofactor evidence="1">
        <name>Zn(2+)</name>
        <dbReference type="ChEBI" id="CHEBI:29105"/>
    </cofactor>
</comment>
<keyword evidence="2" id="KW-0645">Protease</keyword>
<keyword evidence="5" id="KW-0862">Zinc</keyword>
<dbReference type="PROSITE" id="PS50022">
    <property type="entry name" value="FA58C_3"/>
    <property type="match status" value="1"/>
</dbReference>
<organism evidence="10 11">
    <name type="scientific">Nocardioides panacis</name>
    <dbReference type="NCBI Taxonomy" id="2849501"/>
    <lineage>
        <taxon>Bacteria</taxon>
        <taxon>Bacillati</taxon>
        <taxon>Actinomycetota</taxon>
        <taxon>Actinomycetes</taxon>
        <taxon>Propionibacteriales</taxon>
        <taxon>Nocardioidaceae</taxon>
        <taxon>Nocardioides</taxon>
    </lineage>
</organism>
<evidence type="ECO:0000256" key="8">
    <source>
        <dbReference type="SAM" id="SignalP"/>
    </source>
</evidence>
<keyword evidence="11" id="KW-1185">Reference proteome</keyword>
<dbReference type="EMBL" id="CP077062">
    <property type="protein sequence ID" value="QWZ09402.1"/>
    <property type="molecule type" value="Genomic_DNA"/>
</dbReference>
<keyword evidence="8" id="KW-0732">Signal</keyword>
<dbReference type="InterPro" id="IPR011096">
    <property type="entry name" value="FTP_domain"/>
</dbReference>
<evidence type="ECO:0000256" key="6">
    <source>
        <dbReference type="ARBA" id="ARBA00023049"/>
    </source>
</evidence>
<name>A0A975T0Y5_9ACTN</name>
<dbReference type="Pfam" id="PF07504">
    <property type="entry name" value="FTP"/>
    <property type="match status" value="1"/>
</dbReference>
<dbReference type="GO" id="GO:0008270">
    <property type="term" value="F:zinc ion binding"/>
    <property type="evidence" value="ECO:0007669"/>
    <property type="project" value="InterPro"/>
</dbReference>
<evidence type="ECO:0000256" key="5">
    <source>
        <dbReference type="ARBA" id="ARBA00022833"/>
    </source>
</evidence>
<dbReference type="InterPro" id="IPR001842">
    <property type="entry name" value="Peptidase_M36"/>
</dbReference>
<evidence type="ECO:0000256" key="2">
    <source>
        <dbReference type="ARBA" id="ARBA00022670"/>
    </source>
</evidence>
<feature type="compositionally biased region" description="Basic and acidic residues" evidence="7">
    <location>
        <begin position="55"/>
        <end position="65"/>
    </location>
</feature>
<feature type="domain" description="F5/8 type C" evidence="9">
    <location>
        <begin position="799"/>
        <end position="941"/>
    </location>
</feature>
<dbReference type="Proteomes" id="UP000683575">
    <property type="component" value="Chromosome"/>
</dbReference>
<gene>
    <name evidence="10" type="ORF">KRR39_06420</name>
</gene>
<keyword evidence="6" id="KW-0482">Metalloprotease</keyword>
<keyword evidence="4" id="KW-0378">Hydrolase</keyword>
<dbReference type="Pfam" id="PF00754">
    <property type="entry name" value="F5_F8_type_C"/>
    <property type="match status" value="1"/>
</dbReference>
<accession>A0A975T0Y5</accession>
<feature type="region of interest" description="Disordered" evidence="7">
    <location>
        <begin position="32"/>
        <end position="65"/>
    </location>
</feature>
<evidence type="ECO:0000259" key="9">
    <source>
        <dbReference type="PROSITE" id="PS50022"/>
    </source>
</evidence>
<evidence type="ECO:0000256" key="3">
    <source>
        <dbReference type="ARBA" id="ARBA00022723"/>
    </source>
</evidence>
<evidence type="ECO:0000313" key="11">
    <source>
        <dbReference type="Proteomes" id="UP000683575"/>
    </source>
</evidence>
<dbReference type="PANTHER" id="PTHR33478">
    <property type="entry name" value="EXTRACELLULAR METALLOPROTEINASE MEP"/>
    <property type="match status" value="1"/>
</dbReference>
<protein>
    <submittedName>
        <fullName evidence="10">M36 family metallopeptidase</fullName>
    </submittedName>
</protein>
<sequence>MQLRHRRHRSAIALTAGLLAVVTGVSTTTASFAAGQHRPRAGAEQQTDPGADARGGFDARRGSGDKARAALLRDAARAASRPETRRLRGSLGDQALLDLDGATGTPRLLTRLDGFLTGRSSQGAAKVTLGYVADHHDALGLSSKDLKTFHLRRDYVDVDGTHHLSWTQKVGGVDVFGNGLQSAVTDDGRLVSLGGSPVSEAAAAPASATRLDTGDQAISAARTEQGDPAAPGARDTAHQVLFVTRTGTHLGWSTVTMSAAHPTLTVLDAHTGGLLFRRPLSSDATSTDKLDAPKAGSGGLAYQYFPRAPRGGSQVSVDYTAKGWLDRNATKLSGNNSHAYSDVNDDNVSQGTEEAAPSAGHRWDYALKPFSVPGVSFCDNPYPCSWDPNVPYSWQANRAQNVAQVFFYVNNWHDHLLDGPIGFTEAAGNFQLRNSTRGGVAGDAVDTQTDDGANTAAGLPDGSHIDNANMSTPPDGQAPTMQMYLQHQPGTAYPDEDPFSPTNVGDEADTVYHEYTHGLSNRLVVDASGNSTLGEVQAGSMGEAWSDWYAMDYLVDQGLQRDARGTADIVLFQYDGAGTAVDRTEPLDCKVGDTTAACTGGATGHTGGYTYADYGQVIGSPEVHADGEIWSQTLWDLRDALGSTRTEALVTRAMELSPSNPSFLDERNALLSADTVKFGGRDSDAIWKVFANRGMGYYAGSLGGDDSAPGADFHRPPASVRTSSITGTVTDLDSGKPAPGITVTLAFQGGNGTANPSAVTATDGSYTIADVPVGSYAKLTASGAGYDPATTPVDVTPRGTVKNFSLRRDYAASSGGATIDSFTGPDFGPACGPAQAIDNSQATGWGSTTGDDDGTATNVFRPKNIVIDLKQTVAITEIAVDPSATCGDGGSASTGQYSVETSTDRTTWTPAASGTFTASDRGRLNPLTPAGGSATARYVRFTILGNQTPEFATSCPGGAFSGCQYTDLTEIEVYGKPAA</sequence>
<feature type="compositionally biased region" description="Polar residues" evidence="7">
    <location>
        <begin position="893"/>
        <end position="906"/>
    </location>
</feature>
<dbReference type="KEGG" id="nps:KRR39_06420"/>
<evidence type="ECO:0000256" key="1">
    <source>
        <dbReference type="ARBA" id="ARBA00001947"/>
    </source>
</evidence>
<dbReference type="Pfam" id="PF13620">
    <property type="entry name" value="CarboxypepD_reg"/>
    <property type="match status" value="1"/>
</dbReference>
<feature type="signal peptide" evidence="8">
    <location>
        <begin position="1"/>
        <end position="33"/>
    </location>
</feature>
<proteinExistence type="predicted"/>
<dbReference type="GO" id="GO:0005615">
    <property type="term" value="C:extracellular space"/>
    <property type="evidence" value="ECO:0007669"/>
    <property type="project" value="InterPro"/>
</dbReference>
<dbReference type="PANTHER" id="PTHR33478:SF1">
    <property type="entry name" value="EXTRACELLULAR METALLOPROTEINASE MEP"/>
    <property type="match status" value="1"/>
</dbReference>
<dbReference type="GO" id="GO:0004222">
    <property type="term" value="F:metalloendopeptidase activity"/>
    <property type="evidence" value="ECO:0007669"/>
    <property type="project" value="InterPro"/>
</dbReference>
<feature type="chain" id="PRO_5038090446" evidence="8">
    <location>
        <begin position="34"/>
        <end position="979"/>
    </location>
</feature>
<dbReference type="InterPro" id="IPR050371">
    <property type="entry name" value="Fungal_virulence_M36"/>
</dbReference>
<evidence type="ECO:0000256" key="4">
    <source>
        <dbReference type="ARBA" id="ARBA00022801"/>
    </source>
</evidence>
<feature type="region of interest" description="Disordered" evidence="7">
    <location>
        <begin position="887"/>
        <end position="906"/>
    </location>
</feature>
<evidence type="ECO:0000313" key="10">
    <source>
        <dbReference type="EMBL" id="QWZ09402.1"/>
    </source>
</evidence>
<dbReference type="AlphaFoldDB" id="A0A975T0Y5"/>
<keyword evidence="3" id="KW-0479">Metal-binding</keyword>
<reference evidence="10" key="1">
    <citation type="submission" date="2021-06" db="EMBL/GenBank/DDBJ databases">
        <title>Complete genome sequence of Nocardioides sp. G188.</title>
        <authorList>
            <person name="Im W.-T."/>
        </authorList>
    </citation>
    <scope>NUCLEOTIDE SEQUENCE</scope>
    <source>
        <strain evidence="10">G188</strain>
    </source>
</reference>